<dbReference type="SUPFAM" id="SSF52821">
    <property type="entry name" value="Rhodanese/Cell cycle control phosphatase"/>
    <property type="match status" value="2"/>
</dbReference>
<dbReference type="PROSITE" id="PS00380">
    <property type="entry name" value="RHODANESE_1"/>
    <property type="match status" value="1"/>
</dbReference>
<dbReference type="AlphaFoldDB" id="A0A2V3UGN1"/>
<dbReference type="EMBL" id="QJJK01000001">
    <property type="protein sequence ID" value="PXW64532.1"/>
    <property type="molecule type" value="Genomic_DNA"/>
</dbReference>
<dbReference type="SMART" id="SM00450">
    <property type="entry name" value="RHOD"/>
    <property type="match status" value="2"/>
</dbReference>
<dbReference type="PANTHER" id="PTHR43031">
    <property type="entry name" value="FAD-DEPENDENT OXIDOREDUCTASE"/>
    <property type="match status" value="1"/>
</dbReference>
<dbReference type="Gene3D" id="3.40.250.10">
    <property type="entry name" value="Rhodanese-like domain"/>
    <property type="match status" value="2"/>
</dbReference>
<evidence type="ECO:0000256" key="1">
    <source>
        <dbReference type="SAM" id="SignalP"/>
    </source>
</evidence>
<dbReference type="InterPro" id="IPR001763">
    <property type="entry name" value="Rhodanese-like_dom"/>
</dbReference>
<dbReference type="RefSeq" id="WP_110372603.1">
    <property type="nucleotide sequence ID" value="NZ_JAHBRY010000001.1"/>
</dbReference>
<name>A0A2V3UGN1_9HYPH</name>
<keyword evidence="3" id="KW-0808">Transferase</keyword>
<sequence>MRGRRFGTFFQIAVIAAALSAGEAVAHEINIYQSKIGETDQKTEEISTEQMRQILSDGSATVLDTRPHAEFVNGHIPGAKYLEGPPSAAVAGVERLVGGDKSKALVLYCNGPFCQASRRLSGQLRDSGFTNVRRYQLGMPIWRALGGPTVIELDGVIRIHKNDHTAVFLDARSAEEFAKRSLPRAQNLPPETAATVQGGPMPLDDFNTRIVVFGRDDAQARALADALSKRPWHNVAYFPGSFETLLAAVTKN</sequence>
<dbReference type="InterPro" id="IPR001307">
    <property type="entry name" value="Thiosulphate_STrfase_CS"/>
</dbReference>
<dbReference type="OrthoDB" id="9802991at2"/>
<evidence type="ECO:0000313" key="4">
    <source>
        <dbReference type="Proteomes" id="UP000248021"/>
    </source>
</evidence>
<keyword evidence="1" id="KW-0732">Signal</keyword>
<evidence type="ECO:0000313" key="3">
    <source>
        <dbReference type="EMBL" id="PXW64532.1"/>
    </source>
</evidence>
<feature type="domain" description="Rhodanese" evidence="2">
    <location>
        <begin position="56"/>
        <end position="151"/>
    </location>
</feature>
<dbReference type="InterPro" id="IPR036873">
    <property type="entry name" value="Rhodanese-like_dom_sf"/>
</dbReference>
<dbReference type="Pfam" id="PF00581">
    <property type="entry name" value="Rhodanese"/>
    <property type="match status" value="2"/>
</dbReference>
<comment type="caution">
    <text evidence="3">The sequence shown here is derived from an EMBL/GenBank/DDBJ whole genome shotgun (WGS) entry which is preliminary data.</text>
</comment>
<feature type="domain" description="Rhodanese" evidence="2">
    <location>
        <begin position="162"/>
        <end position="250"/>
    </location>
</feature>
<gene>
    <name evidence="3" type="ORF">C7450_101287</name>
</gene>
<proteinExistence type="predicted"/>
<dbReference type="Proteomes" id="UP000248021">
    <property type="component" value="Unassembled WGS sequence"/>
</dbReference>
<dbReference type="CDD" id="cd00158">
    <property type="entry name" value="RHOD"/>
    <property type="match status" value="2"/>
</dbReference>
<organism evidence="3 4">
    <name type="scientific">Chelatococcus asaccharovorans</name>
    <dbReference type="NCBI Taxonomy" id="28210"/>
    <lineage>
        <taxon>Bacteria</taxon>
        <taxon>Pseudomonadati</taxon>
        <taxon>Pseudomonadota</taxon>
        <taxon>Alphaproteobacteria</taxon>
        <taxon>Hyphomicrobiales</taxon>
        <taxon>Chelatococcaceae</taxon>
        <taxon>Chelatococcus</taxon>
    </lineage>
</organism>
<feature type="signal peptide" evidence="1">
    <location>
        <begin position="1"/>
        <end position="26"/>
    </location>
</feature>
<dbReference type="GO" id="GO:0004792">
    <property type="term" value="F:thiosulfate-cyanide sulfurtransferase activity"/>
    <property type="evidence" value="ECO:0007669"/>
    <property type="project" value="InterPro"/>
</dbReference>
<feature type="chain" id="PRO_5016164032" evidence="1">
    <location>
        <begin position="27"/>
        <end position="252"/>
    </location>
</feature>
<dbReference type="PANTHER" id="PTHR43031:SF1">
    <property type="entry name" value="PYRIDINE NUCLEOTIDE-DISULPHIDE OXIDOREDUCTASE"/>
    <property type="match status" value="1"/>
</dbReference>
<dbReference type="InterPro" id="IPR050229">
    <property type="entry name" value="GlpE_sulfurtransferase"/>
</dbReference>
<accession>A0A2V3UGN1</accession>
<protein>
    <submittedName>
        <fullName evidence="3">Rhodanese-related sulfurtransferase</fullName>
    </submittedName>
</protein>
<reference evidence="3 4" key="1">
    <citation type="submission" date="2018-05" db="EMBL/GenBank/DDBJ databases">
        <title>Genomic Encyclopedia of Type Strains, Phase IV (KMG-IV): sequencing the most valuable type-strain genomes for metagenomic binning, comparative biology and taxonomic classification.</title>
        <authorList>
            <person name="Goeker M."/>
        </authorList>
    </citation>
    <scope>NUCLEOTIDE SEQUENCE [LARGE SCALE GENOMIC DNA]</scope>
    <source>
        <strain evidence="3 4">DSM 6462</strain>
    </source>
</reference>
<evidence type="ECO:0000259" key="2">
    <source>
        <dbReference type="PROSITE" id="PS50206"/>
    </source>
</evidence>
<dbReference type="PROSITE" id="PS50206">
    <property type="entry name" value="RHODANESE_3"/>
    <property type="match status" value="2"/>
</dbReference>
<keyword evidence="4" id="KW-1185">Reference proteome</keyword>